<protein>
    <recommendedName>
        <fullName evidence="2">arginine--tRNA ligase</fullName>
        <ecNumber evidence="2">6.1.1.19</ecNumber>
    </recommendedName>
    <alternativeName>
        <fullName evidence="8">Arginyl-tRNA synthetase</fullName>
    </alternativeName>
</protein>
<dbReference type="GO" id="GO:0032543">
    <property type="term" value="P:mitochondrial translation"/>
    <property type="evidence" value="ECO:0007669"/>
    <property type="project" value="TreeGrafter"/>
</dbReference>
<keyword evidence="3 10" id="KW-0436">Ligase</keyword>
<dbReference type="HAMAP" id="MF_00123">
    <property type="entry name" value="Arg_tRNA_synth"/>
    <property type="match status" value="1"/>
</dbReference>
<dbReference type="InterPro" id="IPR035684">
    <property type="entry name" value="ArgRS_core"/>
</dbReference>
<evidence type="ECO:0000313" key="14">
    <source>
        <dbReference type="EMBL" id="KAH8690169.1"/>
    </source>
</evidence>
<comment type="similarity">
    <text evidence="1 10">Belongs to the class-I aminoacyl-tRNA synthetase family.</text>
</comment>
<dbReference type="PANTHER" id="PTHR11956">
    <property type="entry name" value="ARGINYL-TRNA SYNTHETASE"/>
    <property type="match status" value="1"/>
</dbReference>
<dbReference type="InterPro" id="IPR008909">
    <property type="entry name" value="DALR_anticod-bd"/>
</dbReference>
<comment type="catalytic activity">
    <reaction evidence="9">
        <text>tRNA(Arg) + L-arginine + ATP = L-arginyl-tRNA(Arg) + AMP + diphosphate</text>
        <dbReference type="Rhea" id="RHEA:20301"/>
        <dbReference type="Rhea" id="RHEA-COMP:9658"/>
        <dbReference type="Rhea" id="RHEA-COMP:9673"/>
        <dbReference type="ChEBI" id="CHEBI:30616"/>
        <dbReference type="ChEBI" id="CHEBI:32682"/>
        <dbReference type="ChEBI" id="CHEBI:33019"/>
        <dbReference type="ChEBI" id="CHEBI:78442"/>
        <dbReference type="ChEBI" id="CHEBI:78513"/>
        <dbReference type="ChEBI" id="CHEBI:456215"/>
        <dbReference type="EC" id="6.1.1.19"/>
    </reaction>
</comment>
<sequence>MAASQDQSVPSIEGLTLHSTDVQSKFPACYPSLNPVDIYREHIAETIGKISDIDPKLVYTKLAWTNSLDKGDLTLPVPALQVKGRKPNELAAELVEKFPASDLIEKPAAHGVHIQFFFKPEPLLKTIINRILENKATYGTNGNLGLHDPSDASKGKKKVIIEFSSPNIAKPFHAGHLRSTIIGGFLANLFTITGWEVIKMNYLGDWGKQYGLLATGFKRYGSEEALLKDPINHLFDVYVKVNQDMSAQDVPIKELRETIKAKKEKNEDVSADEAQLKKLVDESDDEKARRYFKSMEDGDADALALWRRFRDLSIQKYKQTYARLNIDFDVYSGESQVLPESLKHAYESMEKTGTSENSEGAVIVDFTKHGAKKLGKAIVIRKDGTPLYLTRDIGAIVERHNKYHFDKMIYVVASQQDLHLAQLFKVTELTGHKDIASKCQHINFGMVRGMSTRKGTVKFLDDILRDVGDKMHEVMKKNEAKYEQVEDPHATADTLGITAVMVQDMSGKRVNGYDFNLETMTSFEGDTGPYLQYAHARLSSIIRKAEINPEDLPNADLSPLTESHAIDLARYLAQWPDVVLNTYKTLEPTTVLTYLFRMTHMLSSSYDILRIVGREEKTAKARMALYAAARQVLHNGMKLLGLNPVERM</sequence>
<dbReference type="EC" id="6.1.1.19" evidence="2"/>
<dbReference type="CDD" id="cd07956">
    <property type="entry name" value="Anticodon_Ia_Arg"/>
    <property type="match status" value="1"/>
</dbReference>
<evidence type="ECO:0000256" key="3">
    <source>
        <dbReference type="ARBA" id="ARBA00022598"/>
    </source>
</evidence>
<evidence type="ECO:0000256" key="11">
    <source>
        <dbReference type="SAM" id="Coils"/>
    </source>
</evidence>
<dbReference type="Gene3D" id="1.10.730.10">
    <property type="entry name" value="Isoleucyl-tRNA Synthetase, Domain 1"/>
    <property type="match status" value="1"/>
</dbReference>
<evidence type="ECO:0000256" key="9">
    <source>
        <dbReference type="ARBA" id="ARBA00049339"/>
    </source>
</evidence>
<evidence type="ECO:0000256" key="1">
    <source>
        <dbReference type="ARBA" id="ARBA00005594"/>
    </source>
</evidence>
<dbReference type="PROSITE" id="PS00178">
    <property type="entry name" value="AA_TRNA_LIGASE_I"/>
    <property type="match status" value="1"/>
</dbReference>
<dbReference type="SMART" id="SM01016">
    <property type="entry name" value="Arg_tRNA_synt_N"/>
    <property type="match status" value="1"/>
</dbReference>
<dbReference type="SUPFAM" id="SSF52374">
    <property type="entry name" value="Nucleotidylyl transferase"/>
    <property type="match status" value="1"/>
</dbReference>
<feature type="coiled-coil region" evidence="11">
    <location>
        <begin position="252"/>
        <end position="282"/>
    </location>
</feature>
<evidence type="ECO:0000313" key="15">
    <source>
        <dbReference type="Proteomes" id="UP001201262"/>
    </source>
</evidence>
<evidence type="ECO:0000259" key="13">
    <source>
        <dbReference type="SMART" id="SM01016"/>
    </source>
</evidence>
<evidence type="ECO:0000256" key="5">
    <source>
        <dbReference type="ARBA" id="ARBA00022840"/>
    </source>
</evidence>
<keyword evidence="15" id="KW-1185">Reference proteome</keyword>
<dbReference type="GO" id="GO:0005524">
    <property type="term" value="F:ATP binding"/>
    <property type="evidence" value="ECO:0007669"/>
    <property type="project" value="UniProtKB-KW"/>
</dbReference>
<dbReference type="InterPro" id="IPR001278">
    <property type="entry name" value="Arg-tRNA-ligase"/>
</dbReference>
<dbReference type="InterPro" id="IPR009080">
    <property type="entry name" value="tRNAsynth_Ia_anticodon-bd"/>
</dbReference>
<evidence type="ECO:0000256" key="8">
    <source>
        <dbReference type="ARBA" id="ARBA00033033"/>
    </source>
</evidence>
<accession>A0AAD4KKA2</accession>
<evidence type="ECO:0000259" key="12">
    <source>
        <dbReference type="SMART" id="SM00836"/>
    </source>
</evidence>
<dbReference type="AlphaFoldDB" id="A0AAD4KKA2"/>
<dbReference type="InterPro" id="IPR001412">
    <property type="entry name" value="aa-tRNA-synth_I_CS"/>
</dbReference>
<dbReference type="NCBIfam" id="TIGR00456">
    <property type="entry name" value="argS"/>
    <property type="match status" value="1"/>
</dbReference>
<dbReference type="GO" id="GO:0006420">
    <property type="term" value="P:arginyl-tRNA aminoacylation"/>
    <property type="evidence" value="ECO:0007669"/>
    <property type="project" value="InterPro"/>
</dbReference>
<dbReference type="Gene3D" id="3.40.50.620">
    <property type="entry name" value="HUPs"/>
    <property type="match status" value="1"/>
</dbReference>
<dbReference type="PANTHER" id="PTHR11956:SF11">
    <property type="entry name" value="ARGININE--TRNA LIGASE, MITOCHONDRIAL-RELATED"/>
    <property type="match status" value="1"/>
</dbReference>
<organism evidence="14 15">
    <name type="scientific">Talaromyces proteolyticus</name>
    <dbReference type="NCBI Taxonomy" id="1131652"/>
    <lineage>
        <taxon>Eukaryota</taxon>
        <taxon>Fungi</taxon>
        <taxon>Dikarya</taxon>
        <taxon>Ascomycota</taxon>
        <taxon>Pezizomycotina</taxon>
        <taxon>Eurotiomycetes</taxon>
        <taxon>Eurotiomycetidae</taxon>
        <taxon>Eurotiales</taxon>
        <taxon>Trichocomaceae</taxon>
        <taxon>Talaromyces</taxon>
        <taxon>Talaromyces sect. Bacilispori</taxon>
    </lineage>
</organism>
<dbReference type="InterPro" id="IPR005148">
    <property type="entry name" value="Arg-tRNA-synth_N"/>
</dbReference>
<reference evidence="14" key="1">
    <citation type="submission" date="2021-12" db="EMBL/GenBank/DDBJ databases">
        <title>Convergent genome expansion in fungi linked to evolution of root-endophyte symbiosis.</title>
        <authorList>
            <consortium name="DOE Joint Genome Institute"/>
            <person name="Ke Y.-H."/>
            <person name="Bonito G."/>
            <person name="Liao H.-L."/>
            <person name="Looney B."/>
            <person name="Rojas-Flechas A."/>
            <person name="Nash J."/>
            <person name="Hameed K."/>
            <person name="Schadt C."/>
            <person name="Martin F."/>
            <person name="Crous P.W."/>
            <person name="Miettinen O."/>
            <person name="Magnuson J.K."/>
            <person name="Labbe J."/>
            <person name="Jacobson D."/>
            <person name="Doktycz M.J."/>
            <person name="Veneault-Fourrey C."/>
            <person name="Kuo A."/>
            <person name="Mondo S."/>
            <person name="Calhoun S."/>
            <person name="Riley R."/>
            <person name="Ohm R."/>
            <person name="LaButti K."/>
            <person name="Andreopoulos B."/>
            <person name="Pangilinan J."/>
            <person name="Nolan M."/>
            <person name="Tritt A."/>
            <person name="Clum A."/>
            <person name="Lipzen A."/>
            <person name="Daum C."/>
            <person name="Barry K."/>
            <person name="Grigoriev I.V."/>
            <person name="Vilgalys R."/>
        </authorList>
    </citation>
    <scope>NUCLEOTIDE SEQUENCE</scope>
    <source>
        <strain evidence="14">PMI_201</strain>
    </source>
</reference>
<dbReference type="SMART" id="SM00836">
    <property type="entry name" value="DALR_1"/>
    <property type="match status" value="1"/>
</dbReference>
<dbReference type="PRINTS" id="PR01038">
    <property type="entry name" value="TRNASYNTHARG"/>
</dbReference>
<proteinExistence type="inferred from homology"/>
<dbReference type="EMBL" id="JAJTJA010000014">
    <property type="protein sequence ID" value="KAH8690169.1"/>
    <property type="molecule type" value="Genomic_DNA"/>
</dbReference>
<comment type="caution">
    <text evidence="14">The sequence shown here is derived from an EMBL/GenBank/DDBJ whole genome shotgun (WGS) entry which is preliminary data.</text>
</comment>
<dbReference type="GeneID" id="70244889"/>
<keyword evidence="7 10" id="KW-0030">Aminoacyl-tRNA synthetase</keyword>
<evidence type="ECO:0000256" key="2">
    <source>
        <dbReference type="ARBA" id="ARBA00012837"/>
    </source>
</evidence>
<dbReference type="GO" id="GO:0004814">
    <property type="term" value="F:arginine-tRNA ligase activity"/>
    <property type="evidence" value="ECO:0007669"/>
    <property type="project" value="UniProtKB-EC"/>
</dbReference>
<dbReference type="FunFam" id="3.30.1360.70:FF:000006">
    <property type="entry name" value="Arginyl-tRNA synthetase"/>
    <property type="match status" value="1"/>
</dbReference>
<keyword evidence="5 10" id="KW-0067">ATP-binding</keyword>
<dbReference type="Proteomes" id="UP001201262">
    <property type="component" value="Unassembled WGS sequence"/>
</dbReference>
<gene>
    <name evidence="14" type="ORF">BGW36DRAFT_364893</name>
</gene>
<dbReference type="SUPFAM" id="SSF47323">
    <property type="entry name" value="Anticodon-binding domain of a subclass of class I aminoacyl-tRNA synthetases"/>
    <property type="match status" value="1"/>
</dbReference>
<dbReference type="FunFam" id="1.10.730.10:FF:000006">
    <property type="entry name" value="Arginyl-tRNA synthetase 2, mitochondrial"/>
    <property type="match status" value="1"/>
</dbReference>
<dbReference type="GO" id="GO:0005739">
    <property type="term" value="C:mitochondrion"/>
    <property type="evidence" value="ECO:0007669"/>
    <property type="project" value="TreeGrafter"/>
</dbReference>
<dbReference type="Pfam" id="PF00750">
    <property type="entry name" value="tRNA-synt_1d"/>
    <property type="match status" value="2"/>
</dbReference>
<name>A0AAD4KKA2_9EURO</name>
<evidence type="ECO:0000256" key="7">
    <source>
        <dbReference type="ARBA" id="ARBA00023146"/>
    </source>
</evidence>
<keyword evidence="4 10" id="KW-0547">Nucleotide-binding</keyword>
<dbReference type="Gene3D" id="3.30.1360.70">
    <property type="entry name" value="Arginyl tRNA synthetase N-terminal domain"/>
    <property type="match status" value="1"/>
</dbReference>
<keyword evidence="11" id="KW-0175">Coiled coil</keyword>
<dbReference type="SUPFAM" id="SSF55190">
    <property type="entry name" value="Arginyl-tRNA synthetase (ArgRS), N-terminal 'additional' domain"/>
    <property type="match status" value="1"/>
</dbReference>
<dbReference type="Pfam" id="PF03485">
    <property type="entry name" value="Arg_tRNA_synt_N"/>
    <property type="match status" value="1"/>
</dbReference>
<evidence type="ECO:0000256" key="10">
    <source>
        <dbReference type="RuleBase" id="RU363038"/>
    </source>
</evidence>
<dbReference type="Pfam" id="PF05746">
    <property type="entry name" value="DALR_1"/>
    <property type="match status" value="1"/>
</dbReference>
<dbReference type="CDD" id="cd00671">
    <property type="entry name" value="ArgRS_core"/>
    <property type="match status" value="1"/>
</dbReference>
<evidence type="ECO:0000256" key="4">
    <source>
        <dbReference type="ARBA" id="ARBA00022741"/>
    </source>
</evidence>
<feature type="domain" description="DALR anticodon binding" evidence="12">
    <location>
        <begin position="531"/>
        <end position="648"/>
    </location>
</feature>
<feature type="domain" description="Arginyl tRNA synthetase N-terminal" evidence="13">
    <location>
        <begin position="37"/>
        <end position="118"/>
    </location>
</feature>
<dbReference type="RefSeq" id="XP_046066452.1">
    <property type="nucleotide sequence ID" value="XM_046214602.1"/>
</dbReference>
<keyword evidence="6 10" id="KW-0648">Protein biosynthesis</keyword>
<dbReference type="InterPro" id="IPR036695">
    <property type="entry name" value="Arg-tRNA-synth_N_sf"/>
</dbReference>
<evidence type="ECO:0000256" key="6">
    <source>
        <dbReference type="ARBA" id="ARBA00022917"/>
    </source>
</evidence>
<dbReference type="InterPro" id="IPR014729">
    <property type="entry name" value="Rossmann-like_a/b/a_fold"/>
</dbReference>